<evidence type="ECO:0000256" key="3">
    <source>
        <dbReference type="ARBA" id="ARBA00023082"/>
    </source>
</evidence>
<feature type="transmembrane region" description="Helical" evidence="5">
    <location>
        <begin position="282"/>
        <end position="300"/>
    </location>
</feature>
<evidence type="ECO:0000259" key="7">
    <source>
        <dbReference type="Pfam" id="PF08281"/>
    </source>
</evidence>
<reference evidence="8 9" key="1">
    <citation type="journal article" date="2014" name="PLoS ONE">
        <title>The first complete genome sequence of the class fimbriimonadia in the phylum armatimonadetes.</title>
        <authorList>
            <person name="Hu Z.Y."/>
            <person name="Wang Y.Z."/>
            <person name="Im W.T."/>
            <person name="Wang S.Y."/>
            <person name="Zhao G.P."/>
            <person name="Zheng H.J."/>
            <person name="Quan Z.X."/>
        </authorList>
    </citation>
    <scope>NUCLEOTIDE SEQUENCE [LARGE SCALE GENOMIC DNA]</scope>
    <source>
        <strain evidence="8">Gsoil 348</strain>
    </source>
</reference>
<evidence type="ECO:0000256" key="4">
    <source>
        <dbReference type="ARBA" id="ARBA00023163"/>
    </source>
</evidence>
<accession>A0A068NUT8</accession>
<protein>
    <submittedName>
        <fullName evidence="8">RNA polymerase sigma factor, sigma-70 family</fullName>
    </submittedName>
</protein>
<dbReference type="EMBL" id="CP007139">
    <property type="protein sequence ID" value="AIE87211.1"/>
    <property type="molecule type" value="Genomic_DNA"/>
</dbReference>
<keyword evidence="5" id="KW-0812">Transmembrane</keyword>
<dbReference type="Proteomes" id="UP000027982">
    <property type="component" value="Chromosome"/>
</dbReference>
<dbReference type="KEGG" id="fgi:OP10G_3843"/>
<dbReference type="OrthoDB" id="5757196at2"/>
<evidence type="ECO:0000256" key="5">
    <source>
        <dbReference type="SAM" id="Phobius"/>
    </source>
</evidence>
<keyword evidence="5" id="KW-1133">Transmembrane helix</keyword>
<dbReference type="RefSeq" id="WP_052547843.1">
    <property type="nucleotide sequence ID" value="NZ_CP007139.1"/>
</dbReference>
<dbReference type="InterPro" id="IPR013325">
    <property type="entry name" value="RNA_pol_sigma_r2"/>
</dbReference>
<dbReference type="Pfam" id="PF08281">
    <property type="entry name" value="Sigma70_r4_2"/>
    <property type="match status" value="1"/>
</dbReference>
<dbReference type="AlphaFoldDB" id="A0A068NUT8"/>
<keyword evidence="4" id="KW-0804">Transcription</keyword>
<dbReference type="PANTHER" id="PTHR43133:SF25">
    <property type="entry name" value="RNA POLYMERASE SIGMA FACTOR RFAY-RELATED"/>
    <property type="match status" value="1"/>
</dbReference>
<feature type="transmembrane region" description="Helical" evidence="5">
    <location>
        <begin position="259"/>
        <end position="276"/>
    </location>
</feature>
<organism evidence="8 9">
    <name type="scientific">Fimbriimonas ginsengisoli Gsoil 348</name>
    <dbReference type="NCBI Taxonomy" id="661478"/>
    <lineage>
        <taxon>Bacteria</taxon>
        <taxon>Bacillati</taxon>
        <taxon>Armatimonadota</taxon>
        <taxon>Fimbriimonadia</taxon>
        <taxon>Fimbriimonadales</taxon>
        <taxon>Fimbriimonadaceae</taxon>
        <taxon>Fimbriimonas</taxon>
    </lineage>
</organism>
<dbReference type="GO" id="GO:0003677">
    <property type="term" value="F:DNA binding"/>
    <property type="evidence" value="ECO:0007669"/>
    <property type="project" value="InterPro"/>
</dbReference>
<dbReference type="SUPFAM" id="SSF88659">
    <property type="entry name" value="Sigma3 and sigma4 domains of RNA polymerase sigma factors"/>
    <property type="match status" value="1"/>
</dbReference>
<dbReference type="NCBIfam" id="TIGR02937">
    <property type="entry name" value="sigma70-ECF"/>
    <property type="match status" value="1"/>
</dbReference>
<dbReference type="eggNOG" id="COG1595">
    <property type="taxonomic scope" value="Bacteria"/>
</dbReference>
<keyword evidence="9" id="KW-1185">Reference proteome</keyword>
<feature type="transmembrane region" description="Helical" evidence="5">
    <location>
        <begin position="185"/>
        <end position="206"/>
    </location>
</feature>
<dbReference type="InterPro" id="IPR013324">
    <property type="entry name" value="RNA_pol_sigma_r3/r4-like"/>
</dbReference>
<feature type="domain" description="RNA polymerase sigma-70 region 2" evidence="6">
    <location>
        <begin position="15"/>
        <end position="81"/>
    </location>
</feature>
<dbReference type="Gene3D" id="1.10.1740.10">
    <property type="match status" value="1"/>
</dbReference>
<name>A0A068NUT8_FIMGI</name>
<evidence type="ECO:0000256" key="2">
    <source>
        <dbReference type="ARBA" id="ARBA00023015"/>
    </source>
</evidence>
<feature type="domain" description="RNA polymerase sigma factor 70 region 4 type 2" evidence="7">
    <location>
        <begin position="114"/>
        <end position="166"/>
    </location>
</feature>
<dbReference type="SUPFAM" id="SSF88946">
    <property type="entry name" value="Sigma2 domain of RNA polymerase sigma factors"/>
    <property type="match status" value="1"/>
</dbReference>
<dbReference type="InterPro" id="IPR039425">
    <property type="entry name" value="RNA_pol_sigma-70-like"/>
</dbReference>
<dbReference type="STRING" id="661478.OP10G_3843"/>
<evidence type="ECO:0000256" key="1">
    <source>
        <dbReference type="ARBA" id="ARBA00010641"/>
    </source>
</evidence>
<gene>
    <name evidence="8" type="ORF">OP10G_3843</name>
</gene>
<proteinExistence type="inferred from homology"/>
<comment type="similarity">
    <text evidence="1">Belongs to the sigma-70 factor family. ECF subfamily.</text>
</comment>
<feature type="transmembrane region" description="Helical" evidence="5">
    <location>
        <begin position="218"/>
        <end position="238"/>
    </location>
</feature>
<dbReference type="GO" id="GO:0016987">
    <property type="term" value="F:sigma factor activity"/>
    <property type="evidence" value="ECO:0007669"/>
    <property type="project" value="UniProtKB-KW"/>
</dbReference>
<dbReference type="GO" id="GO:0006352">
    <property type="term" value="P:DNA-templated transcription initiation"/>
    <property type="evidence" value="ECO:0007669"/>
    <property type="project" value="InterPro"/>
</dbReference>
<dbReference type="InterPro" id="IPR014284">
    <property type="entry name" value="RNA_pol_sigma-70_dom"/>
</dbReference>
<dbReference type="Gene3D" id="1.10.10.10">
    <property type="entry name" value="Winged helix-like DNA-binding domain superfamily/Winged helix DNA-binding domain"/>
    <property type="match status" value="1"/>
</dbReference>
<keyword evidence="5" id="KW-0472">Membrane</keyword>
<dbReference type="PANTHER" id="PTHR43133">
    <property type="entry name" value="RNA POLYMERASE ECF-TYPE SIGMA FACTO"/>
    <property type="match status" value="1"/>
</dbReference>
<dbReference type="InterPro" id="IPR013249">
    <property type="entry name" value="RNA_pol_sigma70_r4_t2"/>
</dbReference>
<dbReference type="HOGENOM" id="CLU_775628_0_0_0"/>
<dbReference type="Pfam" id="PF04542">
    <property type="entry name" value="Sigma70_r2"/>
    <property type="match status" value="1"/>
</dbReference>
<feature type="transmembrane region" description="Helical" evidence="5">
    <location>
        <begin position="337"/>
        <end position="355"/>
    </location>
</feature>
<evidence type="ECO:0000313" key="8">
    <source>
        <dbReference type="EMBL" id="AIE87211.1"/>
    </source>
</evidence>
<dbReference type="CDD" id="cd06171">
    <property type="entry name" value="Sigma70_r4"/>
    <property type="match status" value="1"/>
</dbReference>
<keyword evidence="3" id="KW-0731">Sigma factor</keyword>
<dbReference type="InterPro" id="IPR036388">
    <property type="entry name" value="WH-like_DNA-bd_sf"/>
</dbReference>
<sequence length="358" mass="39756">MLRAAQGDRQAFGRLIDATRTTVCSIALAVVRDVEASEDVAQDVYLHAWHSLPTLRNSSSFVPWLRQLARNRAHAFLRKENPARRRPLDAALETVLADDRPGPETCLLERAERDSIREALDELNTDAREVLILFYREEQSVRQVATLLDLSEAAVKKRLERARNALKEALDRGLSATLERTKPGAAFSLTVVALLPPLVPAAAVASKGALAYLGTTKLVAILGSILLSSVLGLAGMLFGYYRLWRRARDEQERRGLQRLALWGSVSLVALVAFMDFATGRRATPILAVLWYGLLLAQIWYQQYVAIPRITARRLALERAEDPLAAARQAREKRNCNLGFVVGVLLGSLAIAYAMWRHG</sequence>
<evidence type="ECO:0000259" key="6">
    <source>
        <dbReference type="Pfam" id="PF04542"/>
    </source>
</evidence>
<dbReference type="InterPro" id="IPR007627">
    <property type="entry name" value="RNA_pol_sigma70_r2"/>
</dbReference>
<keyword evidence="2" id="KW-0805">Transcription regulation</keyword>
<evidence type="ECO:0000313" key="9">
    <source>
        <dbReference type="Proteomes" id="UP000027982"/>
    </source>
</evidence>